<dbReference type="EMBL" id="SAUZ01000014">
    <property type="protein sequence ID" value="RWR19895.1"/>
    <property type="molecule type" value="Genomic_DNA"/>
</dbReference>
<evidence type="ECO:0000256" key="1">
    <source>
        <dbReference type="SAM" id="SignalP"/>
    </source>
</evidence>
<organism evidence="2 5">
    <name type="scientific">Paenirhodobacter populi</name>
    <dbReference type="NCBI Taxonomy" id="2306993"/>
    <lineage>
        <taxon>Bacteria</taxon>
        <taxon>Pseudomonadati</taxon>
        <taxon>Pseudomonadota</taxon>
        <taxon>Alphaproteobacteria</taxon>
        <taxon>Rhodobacterales</taxon>
        <taxon>Rhodobacter group</taxon>
        <taxon>Paenirhodobacter</taxon>
    </lineage>
</organism>
<gene>
    <name evidence="3" type="ORF">D2T30_13110</name>
    <name evidence="2" type="ORF">D2T33_05555</name>
</gene>
<sequence>MIRNILLAGASVIGLTAAAWAADTPVQEIDVEVDLTAIQNPEAAQIFTNLSDDLKNAIAARLAPDRLVDTGGSKIDINIDEVELSSTWANLADLSQSKLKGLVNISSDTDGLKFDNYTLTVAYPEATAFIPEGANPDTLTQDAGIYYTALINAFADQVVANLK</sequence>
<evidence type="ECO:0000313" key="2">
    <source>
        <dbReference type="EMBL" id="RWR13859.1"/>
    </source>
</evidence>
<evidence type="ECO:0000313" key="3">
    <source>
        <dbReference type="EMBL" id="RWR19895.1"/>
    </source>
</evidence>
<feature type="chain" id="PRO_5036112669" evidence="1">
    <location>
        <begin position="22"/>
        <end position="163"/>
    </location>
</feature>
<evidence type="ECO:0000313" key="5">
    <source>
        <dbReference type="Proteomes" id="UP000285710"/>
    </source>
</evidence>
<keyword evidence="5" id="KW-1185">Reference proteome</keyword>
<accession>A0A443JH94</accession>
<dbReference type="Proteomes" id="UP000285710">
    <property type="component" value="Unassembled WGS sequence"/>
</dbReference>
<comment type="caution">
    <text evidence="2">The sequence shown here is derived from an EMBL/GenBank/DDBJ whole genome shotgun (WGS) entry which is preliminary data.</text>
</comment>
<dbReference type="RefSeq" id="WP_128209218.1">
    <property type="nucleotide sequence ID" value="NZ_JBHRSO010000050.1"/>
</dbReference>
<keyword evidence="1" id="KW-0732">Signal</keyword>
<evidence type="ECO:0000313" key="4">
    <source>
        <dbReference type="Proteomes" id="UP000284476"/>
    </source>
</evidence>
<accession>A0A443J0A2</accession>
<dbReference type="EMBL" id="SAUW01000004">
    <property type="protein sequence ID" value="RWR13859.1"/>
    <property type="molecule type" value="Genomic_DNA"/>
</dbReference>
<feature type="signal peptide" evidence="1">
    <location>
        <begin position="1"/>
        <end position="21"/>
    </location>
</feature>
<reference evidence="4 5" key="1">
    <citation type="submission" date="2019-01" db="EMBL/GenBank/DDBJ databases">
        <title>Sinorhodobacter populi sp. nov. isolated from the symptomatic bark tissue of Populus euramericana canker.</title>
        <authorList>
            <person name="Xu G."/>
        </authorList>
    </citation>
    <scope>NUCLEOTIDE SEQUENCE [LARGE SCALE GENOMIC DNA]</scope>
    <source>
        <strain evidence="2 5">2D-5</strain>
        <strain evidence="3 4">SK2B-1</strain>
    </source>
</reference>
<proteinExistence type="predicted"/>
<protein>
    <submittedName>
        <fullName evidence="2">Uncharacterized protein</fullName>
    </submittedName>
</protein>
<dbReference type="Proteomes" id="UP000284476">
    <property type="component" value="Unassembled WGS sequence"/>
</dbReference>
<dbReference type="AlphaFoldDB" id="A0A443J0A2"/>
<name>A0A443J0A2_9RHOB</name>
<reference evidence="4 5" key="2">
    <citation type="submission" date="2019-01" db="EMBL/GenBank/DDBJ databases">
        <authorList>
            <person name="Li Y."/>
        </authorList>
    </citation>
    <scope>NUCLEOTIDE SEQUENCE [LARGE SCALE GENOMIC DNA]</scope>
    <source>
        <strain evidence="2 5">2D-5</strain>
        <strain evidence="3 4">SK2B-1</strain>
    </source>
</reference>